<dbReference type="GO" id="GO:0052856">
    <property type="term" value="F:NAD(P)HX epimerase activity"/>
    <property type="evidence" value="ECO:0007669"/>
    <property type="project" value="UniProtKB-UniRule"/>
</dbReference>
<dbReference type="InterPro" id="IPR032976">
    <property type="entry name" value="YJEFN_prot_NAXE-like"/>
</dbReference>
<evidence type="ECO:0000256" key="5">
    <source>
        <dbReference type="ARBA" id="ARBA00022741"/>
    </source>
</evidence>
<dbReference type="GO" id="GO:0005739">
    <property type="term" value="C:mitochondrion"/>
    <property type="evidence" value="ECO:0007669"/>
    <property type="project" value="UniProtKB-SubCell"/>
</dbReference>
<feature type="binding site" evidence="10">
    <location>
        <position position="63"/>
    </location>
    <ligand>
        <name>K(+)</name>
        <dbReference type="ChEBI" id="CHEBI:29103"/>
    </ligand>
</feature>
<feature type="domain" description="YjeF N-terminal" evidence="11">
    <location>
        <begin position="11"/>
        <end position="214"/>
    </location>
</feature>
<keyword evidence="5 10" id="KW-0547">Nucleotide-binding</keyword>
<feature type="binding site" evidence="10">
    <location>
        <begin position="128"/>
        <end position="134"/>
    </location>
    <ligand>
        <name>(6S)-NADPHX</name>
        <dbReference type="ChEBI" id="CHEBI:64076"/>
    </ligand>
</feature>
<keyword evidence="10" id="KW-0963">Cytoplasm</keyword>
<dbReference type="Pfam" id="PF03853">
    <property type="entry name" value="YjeF_N"/>
    <property type="match status" value="1"/>
</dbReference>
<dbReference type="EMBL" id="CAJVPI010001432">
    <property type="protein sequence ID" value="CAG8612513.1"/>
    <property type="molecule type" value="Genomic_DNA"/>
</dbReference>
<feature type="binding site" evidence="10">
    <location>
        <begin position="62"/>
        <end position="66"/>
    </location>
    <ligand>
        <name>(6S)-NADPHX</name>
        <dbReference type="ChEBI" id="CHEBI:64076"/>
    </ligand>
</feature>
<comment type="caution">
    <text evidence="10">Lacks conserved residue(s) required for the propagation of feature annotation.</text>
</comment>
<dbReference type="OrthoDB" id="10064708at2759"/>
<dbReference type="Gene3D" id="3.40.50.10260">
    <property type="entry name" value="YjeF N-terminal domain"/>
    <property type="match status" value="1"/>
</dbReference>
<evidence type="ECO:0000256" key="4">
    <source>
        <dbReference type="ARBA" id="ARBA00022723"/>
    </source>
</evidence>
<dbReference type="AlphaFoldDB" id="A0A9N9GMI4"/>
<comment type="caution">
    <text evidence="12">The sequence shown here is derived from an EMBL/GenBank/DDBJ whole genome shotgun (WGS) entry which is preliminary data.</text>
</comment>
<keyword evidence="7 10" id="KW-0630">Potassium</keyword>
<dbReference type="SUPFAM" id="SSF64153">
    <property type="entry name" value="YjeF N-terminal domain-like"/>
    <property type="match status" value="1"/>
</dbReference>
<evidence type="ECO:0000256" key="10">
    <source>
        <dbReference type="HAMAP-Rule" id="MF_03159"/>
    </source>
</evidence>
<keyword evidence="10" id="KW-0496">Mitochondrion</keyword>
<dbReference type="PROSITE" id="PS51385">
    <property type="entry name" value="YJEF_N"/>
    <property type="match status" value="1"/>
</dbReference>
<accession>A0A9N9GMI4</accession>
<sequence length="237" mass="26099">MALRYLSQRLAQQIDEELMSQNGAFSIDQLMELAGLSVSCAIAKVYPVRSYPRVMVCCGPGNNGGDGLVAARHLFHFGYSPSIFYPKRGGKELYQRLVTQCDNLKIPSITDLKQQLKQTDLIVDAIFGFSFSGKVRTPFDDVIQAFEETTIPIASVDIPSSWNVETGPEPNSFVPSLLISLTAPKLGMKDFKGTHYLGGRFIPPALAEKFNLNLPPYPGTEQVVDITGIPVLTEERL</sequence>
<feature type="binding site" evidence="10">
    <location>
        <position position="160"/>
    </location>
    <ligand>
        <name>K(+)</name>
        <dbReference type="ChEBI" id="CHEBI:29103"/>
    </ligand>
</feature>
<dbReference type="EC" id="5.1.99.6" evidence="3 10"/>
<evidence type="ECO:0000256" key="1">
    <source>
        <dbReference type="ARBA" id="ARBA00000013"/>
    </source>
</evidence>
<comment type="catalytic activity">
    <reaction evidence="1 10">
        <text>(6R)-NADHX = (6S)-NADHX</text>
        <dbReference type="Rhea" id="RHEA:32215"/>
        <dbReference type="ChEBI" id="CHEBI:64074"/>
        <dbReference type="ChEBI" id="CHEBI:64075"/>
        <dbReference type="EC" id="5.1.99.6"/>
    </reaction>
</comment>
<protein>
    <recommendedName>
        <fullName evidence="3 10">NAD(P)H-hydrate epimerase</fullName>
        <ecNumber evidence="3 10">5.1.99.6</ecNumber>
    </recommendedName>
    <alternativeName>
        <fullName evidence="10">NAD(P)HX epimerase</fullName>
    </alternativeName>
</protein>
<dbReference type="InterPro" id="IPR004443">
    <property type="entry name" value="YjeF_N_dom"/>
</dbReference>
<reference evidence="12" key="1">
    <citation type="submission" date="2021-06" db="EMBL/GenBank/DDBJ databases">
        <authorList>
            <person name="Kallberg Y."/>
            <person name="Tangrot J."/>
            <person name="Rosling A."/>
        </authorList>
    </citation>
    <scope>NUCLEOTIDE SEQUENCE</scope>
    <source>
        <strain evidence="12">BR232B</strain>
    </source>
</reference>
<name>A0A9N9GMI4_9GLOM</name>
<dbReference type="GO" id="GO:0000166">
    <property type="term" value="F:nucleotide binding"/>
    <property type="evidence" value="ECO:0007669"/>
    <property type="project" value="UniProtKB-KW"/>
</dbReference>
<feature type="binding site" evidence="10">
    <location>
        <position position="157"/>
    </location>
    <ligand>
        <name>(6S)-NADPHX</name>
        <dbReference type="ChEBI" id="CHEBI:64076"/>
    </ligand>
</feature>
<dbReference type="Proteomes" id="UP000789739">
    <property type="component" value="Unassembled WGS sequence"/>
</dbReference>
<comment type="similarity">
    <text evidence="10">Belongs to the NnrE/AIBP family.</text>
</comment>
<comment type="cofactor">
    <cofactor evidence="10">
        <name>K(+)</name>
        <dbReference type="ChEBI" id="CHEBI:29103"/>
    </cofactor>
    <text evidence="10">Binds 1 potassium ion per subunit.</text>
</comment>
<dbReference type="FunFam" id="3.40.50.10260:FF:000005">
    <property type="entry name" value="NAD(P)H-hydrate epimerase"/>
    <property type="match status" value="1"/>
</dbReference>
<comment type="catalytic activity">
    <reaction evidence="2 10">
        <text>(6R)-NADPHX = (6S)-NADPHX</text>
        <dbReference type="Rhea" id="RHEA:32227"/>
        <dbReference type="ChEBI" id="CHEBI:64076"/>
        <dbReference type="ChEBI" id="CHEBI:64077"/>
        <dbReference type="EC" id="5.1.99.6"/>
    </reaction>
</comment>
<keyword evidence="4 10" id="KW-0479">Metal-binding</keyword>
<evidence type="ECO:0000256" key="6">
    <source>
        <dbReference type="ARBA" id="ARBA00022857"/>
    </source>
</evidence>
<keyword evidence="9 10" id="KW-0413">Isomerase</keyword>
<evidence type="ECO:0000256" key="2">
    <source>
        <dbReference type="ARBA" id="ARBA00000909"/>
    </source>
</evidence>
<evidence type="ECO:0000256" key="3">
    <source>
        <dbReference type="ARBA" id="ARBA00012228"/>
    </source>
</evidence>
<dbReference type="PANTHER" id="PTHR13232">
    <property type="entry name" value="NAD(P)H-HYDRATE EPIMERASE"/>
    <property type="match status" value="1"/>
</dbReference>
<dbReference type="HAMAP" id="MF_01966">
    <property type="entry name" value="NADHX_epimerase"/>
    <property type="match status" value="1"/>
</dbReference>
<keyword evidence="13" id="KW-1185">Reference proteome</keyword>
<evidence type="ECO:0000313" key="12">
    <source>
        <dbReference type="EMBL" id="CAG8612513.1"/>
    </source>
</evidence>
<evidence type="ECO:0000259" key="11">
    <source>
        <dbReference type="PROSITE" id="PS51385"/>
    </source>
</evidence>
<comment type="function">
    <text evidence="10">Catalyzes the epimerization of the S- and R-forms of NAD(P)HX, a damaged form of NAD(P)H that is a result of enzymatic or heat-dependent hydration. This is a prerequisite for the S-specific NAD(P)H-hydrate dehydratase to allow the repair of both epimers of NAD(P)HX.</text>
</comment>
<dbReference type="PANTHER" id="PTHR13232:SF10">
    <property type="entry name" value="NAD(P)H-HYDRATE EPIMERASE"/>
    <property type="match status" value="1"/>
</dbReference>
<dbReference type="GO" id="GO:0046872">
    <property type="term" value="F:metal ion binding"/>
    <property type="evidence" value="ECO:0007669"/>
    <property type="project" value="UniProtKB-KW"/>
</dbReference>
<feature type="binding site" evidence="10">
    <location>
        <position position="124"/>
    </location>
    <ligand>
        <name>K(+)</name>
        <dbReference type="ChEBI" id="CHEBI:29103"/>
    </ligand>
</feature>
<dbReference type="NCBIfam" id="TIGR00197">
    <property type="entry name" value="yjeF_nterm"/>
    <property type="match status" value="1"/>
</dbReference>
<evidence type="ECO:0000313" key="13">
    <source>
        <dbReference type="Proteomes" id="UP000789739"/>
    </source>
</evidence>
<organism evidence="12 13">
    <name type="scientific">Paraglomus brasilianum</name>
    <dbReference type="NCBI Taxonomy" id="144538"/>
    <lineage>
        <taxon>Eukaryota</taxon>
        <taxon>Fungi</taxon>
        <taxon>Fungi incertae sedis</taxon>
        <taxon>Mucoromycota</taxon>
        <taxon>Glomeromycotina</taxon>
        <taxon>Glomeromycetes</taxon>
        <taxon>Paraglomerales</taxon>
        <taxon>Paraglomeraceae</taxon>
        <taxon>Paraglomus</taxon>
    </lineage>
</organism>
<dbReference type="InterPro" id="IPR036652">
    <property type="entry name" value="YjeF_N_dom_sf"/>
</dbReference>
<gene>
    <name evidence="12" type="ORF">PBRASI_LOCUS8251</name>
</gene>
<keyword evidence="6" id="KW-0521">NADP</keyword>
<keyword evidence="8 10" id="KW-0520">NAD</keyword>
<evidence type="ECO:0000256" key="9">
    <source>
        <dbReference type="ARBA" id="ARBA00023235"/>
    </source>
</evidence>
<proteinExistence type="inferred from homology"/>
<evidence type="ECO:0000256" key="8">
    <source>
        <dbReference type="ARBA" id="ARBA00023027"/>
    </source>
</evidence>
<evidence type="ECO:0000256" key="7">
    <source>
        <dbReference type="ARBA" id="ARBA00022958"/>
    </source>
</evidence>
<comment type="subcellular location">
    <subcellularLocation>
        <location evidence="10">Cytoplasm</location>
    </subcellularLocation>
    <subcellularLocation>
        <location evidence="10">Mitochondrion</location>
    </subcellularLocation>
</comment>